<evidence type="ECO:0000256" key="1">
    <source>
        <dbReference type="SAM" id="MobiDB-lite"/>
    </source>
</evidence>
<feature type="region of interest" description="Disordered" evidence="1">
    <location>
        <begin position="1"/>
        <end position="152"/>
    </location>
</feature>
<evidence type="ECO:0000313" key="2">
    <source>
        <dbReference type="EMBL" id="MCE3050161.1"/>
    </source>
</evidence>
<dbReference type="Proteomes" id="UP000823775">
    <property type="component" value="Unassembled WGS sequence"/>
</dbReference>
<feature type="compositionally biased region" description="Basic and acidic residues" evidence="1">
    <location>
        <begin position="66"/>
        <end position="76"/>
    </location>
</feature>
<reference evidence="2 3" key="1">
    <citation type="journal article" date="2021" name="BMC Genomics">
        <title>Datura genome reveals duplications of psychoactive alkaloid biosynthetic genes and high mutation rate following tissue culture.</title>
        <authorList>
            <person name="Rajewski A."/>
            <person name="Carter-House D."/>
            <person name="Stajich J."/>
            <person name="Litt A."/>
        </authorList>
    </citation>
    <scope>NUCLEOTIDE SEQUENCE [LARGE SCALE GENOMIC DNA]</scope>
    <source>
        <strain evidence="2">AR-01</strain>
    </source>
</reference>
<feature type="compositionally biased region" description="Polar residues" evidence="1">
    <location>
        <begin position="100"/>
        <end position="114"/>
    </location>
</feature>
<gene>
    <name evidence="2" type="ORF">HAX54_046553</name>
</gene>
<feature type="compositionally biased region" description="Basic and acidic residues" evidence="1">
    <location>
        <begin position="25"/>
        <end position="58"/>
    </location>
</feature>
<feature type="compositionally biased region" description="Basic and acidic residues" evidence="1">
    <location>
        <begin position="137"/>
        <end position="152"/>
    </location>
</feature>
<evidence type="ECO:0000313" key="3">
    <source>
        <dbReference type="Proteomes" id="UP000823775"/>
    </source>
</evidence>
<feature type="compositionally biased region" description="Basic and acidic residues" evidence="1">
    <location>
        <begin position="87"/>
        <end position="97"/>
    </location>
</feature>
<name>A0ABS8WJ91_DATST</name>
<sequence length="152" mass="17224">MQKGKAKFLSSGKVVGDPGNWNMIKDGRIIKTQNKEEAELETQNRFDMLDSEELKEYDVNDNGEVDTAKGKQRGEDGSSTLTTDTEVGEKQQDEGKLRQGSGSPDIQQKQTSGNMRRREEEKQSTKEWITQSFSDYKGAKESYSDREYISPN</sequence>
<comment type="caution">
    <text evidence="2">The sequence shown here is derived from an EMBL/GenBank/DDBJ whole genome shotgun (WGS) entry which is preliminary data.</text>
</comment>
<organism evidence="2 3">
    <name type="scientific">Datura stramonium</name>
    <name type="common">Jimsonweed</name>
    <name type="synonym">Common thornapple</name>
    <dbReference type="NCBI Taxonomy" id="4076"/>
    <lineage>
        <taxon>Eukaryota</taxon>
        <taxon>Viridiplantae</taxon>
        <taxon>Streptophyta</taxon>
        <taxon>Embryophyta</taxon>
        <taxon>Tracheophyta</taxon>
        <taxon>Spermatophyta</taxon>
        <taxon>Magnoliopsida</taxon>
        <taxon>eudicotyledons</taxon>
        <taxon>Gunneridae</taxon>
        <taxon>Pentapetalae</taxon>
        <taxon>asterids</taxon>
        <taxon>lamiids</taxon>
        <taxon>Solanales</taxon>
        <taxon>Solanaceae</taxon>
        <taxon>Solanoideae</taxon>
        <taxon>Datureae</taxon>
        <taxon>Datura</taxon>
    </lineage>
</organism>
<accession>A0ABS8WJ91</accession>
<dbReference type="EMBL" id="JACEIK010007363">
    <property type="protein sequence ID" value="MCE3050161.1"/>
    <property type="molecule type" value="Genomic_DNA"/>
</dbReference>
<proteinExistence type="predicted"/>
<protein>
    <submittedName>
        <fullName evidence="2">Uncharacterized protein</fullName>
    </submittedName>
</protein>
<keyword evidence="3" id="KW-1185">Reference proteome</keyword>
<feature type="compositionally biased region" description="Basic and acidic residues" evidence="1">
    <location>
        <begin position="116"/>
        <end position="125"/>
    </location>
</feature>